<dbReference type="STRING" id="49547.MBCUR_07780"/>
<proteinExistence type="predicted"/>
<comment type="caution">
    <text evidence="1">The sequence shown here is derived from an EMBL/GenBank/DDBJ whole genome shotgun (WGS) entry which is preliminary data.</text>
</comment>
<reference evidence="1 2" key="1">
    <citation type="submission" date="2016-04" db="EMBL/GenBank/DDBJ databases">
        <title>Genome sequence of Methanobrevibacter curvatus DSM 11111.</title>
        <authorList>
            <person name="Poehlein A."/>
            <person name="Seedorf H."/>
            <person name="Daniel R."/>
        </authorList>
    </citation>
    <scope>NUCLEOTIDE SEQUENCE [LARGE SCALE GENOMIC DNA]</scope>
    <source>
        <strain evidence="1 2">DSM 11111</strain>
    </source>
</reference>
<organism evidence="1 2">
    <name type="scientific">Methanobrevibacter curvatus</name>
    <dbReference type="NCBI Taxonomy" id="49547"/>
    <lineage>
        <taxon>Archaea</taxon>
        <taxon>Methanobacteriati</taxon>
        <taxon>Methanobacteriota</taxon>
        <taxon>Methanomada group</taxon>
        <taxon>Methanobacteria</taxon>
        <taxon>Methanobacteriales</taxon>
        <taxon>Methanobacteriaceae</taxon>
        <taxon>Methanobrevibacter</taxon>
    </lineage>
</organism>
<name>A0A162FPC4_9EURY</name>
<evidence type="ECO:0000313" key="2">
    <source>
        <dbReference type="Proteomes" id="UP000077245"/>
    </source>
</evidence>
<sequence>MEKNIQQIMDDLQNNIEDSDFQAYCNSLMESLGNLPYPQGAISPLLMFMSNNPNLDYGIPGVIAHFIEKFPENEYADALITIIQNNPTELNT</sequence>
<dbReference type="PATRIC" id="fig|49547.3.peg.842"/>
<dbReference type="EMBL" id="LWMV01000156">
    <property type="protein sequence ID" value="KZX13090.1"/>
    <property type="molecule type" value="Genomic_DNA"/>
</dbReference>
<dbReference type="AlphaFoldDB" id="A0A162FPC4"/>
<dbReference type="Proteomes" id="UP000077245">
    <property type="component" value="Unassembled WGS sequence"/>
</dbReference>
<protein>
    <submittedName>
        <fullName evidence="1">Uncharacterized protein</fullName>
    </submittedName>
</protein>
<evidence type="ECO:0000313" key="1">
    <source>
        <dbReference type="EMBL" id="KZX13090.1"/>
    </source>
</evidence>
<gene>
    <name evidence="1" type="ORF">MBCUR_07780</name>
</gene>
<keyword evidence="2" id="KW-1185">Reference proteome</keyword>
<accession>A0A162FPC4</accession>